<dbReference type="Proteomes" id="UP000075424">
    <property type="component" value="Unassembled WGS sequence"/>
</dbReference>
<name>A0A150MIL0_GEOSE</name>
<reference evidence="1 2" key="1">
    <citation type="submission" date="2016-01" db="EMBL/GenBank/DDBJ databases">
        <title>Draft Genome Sequences of Seven Thermophilic Sporeformers Isolated from Foods.</title>
        <authorList>
            <person name="Berendsen E.M."/>
            <person name="Wells-Bennik M.H."/>
            <person name="Krawcyk A.O."/>
            <person name="De Jong A."/>
            <person name="Holsappel S."/>
            <person name="Eijlander R.T."/>
            <person name="Kuipers O.P."/>
        </authorList>
    </citation>
    <scope>NUCLEOTIDE SEQUENCE [LARGE SCALE GENOMIC DNA]</scope>
    <source>
        <strain evidence="1 2">B4109</strain>
    </source>
</reference>
<accession>A0A150MIL0</accession>
<organism evidence="1 2">
    <name type="scientific">Geobacillus stearothermophilus</name>
    <name type="common">Bacillus stearothermophilus</name>
    <dbReference type="NCBI Taxonomy" id="1422"/>
    <lineage>
        <taxon>Bacteria</taxon>
        <taxon>Bacillati</taxon>
        <taxon>Bacillota</taxon>
        <taxon>Bacilli</taxon>
        <taxon>Bacillales</taxon>
        <taxon>Anoxybacillaceae</taxon>
        <taxon>Geobacillus</taxon>
    </lineage>
</organism>
<protein>
    <submittedName>
        <fullName evidence="1">Uncharacterized protein</fullName>
    </submittedName>
</protein>
<comment type="caution">
    <text evidence="1">The sequence shown here is derived from an EMBL/GenBank/DDBJ whole genome shotgun (WGS) entry which is preliminary data.</text>
</comment>
<evidence type="ECO:0000313" key="2">
    <source>
        <dbReference type="Proteomes" id="UP000075424"/>
    </source>
</evidence>
<gene>
    <name evidence="1" type="ORF">B4109_2776</name>
</gene>
<dbReference type="AlphaFoldDB" id="A0A150MIL0"/>
<proteinExistence type="predicted"/>
<dbReference type="EMBL" id="LQYV01000104">
    <property type="protein sequence ID" value="KYD24268.1"/>
    <property type="molecule type" value="Genomic_DNA"/>
</dbReference>
<evidence type="ECO:0000313" key="1">
    <source>
        <dbReference type="EMBL" id="KYD24268.1"/>
    </source>
</evidence>
<sequence>MWAFLAPSGGTNHVILIANIKDMSSVSRRILFGPTAV</sequence>